<dbReference type="STRING" id="437022.CC99x_01002"/>
<reference evidence="5" key="1">
    <citation type="submission" date="2015-09" db="EMBL/GenBank/DDBJ databases">
        <title>Draft Genome Sequences of Two Novel Amoeba-resistant Intranuclear Bacteria, Candidatus Berkiella cookevillensis and Candidatus Berkiella aquae.</title>
        <authorList>
            <person name="Mehari Y.T."/>
            <person name="Arivett B.A."/>
            <person name="Farone A.L."/>
            <person name="Gunderson J.H."/>
            <person name="Farone M.B."/>
        </authorList>
    </citation>
    <scope>NUCLEOTIDE SEQUENCE [LARGE SCALE GENOMIC DNA]</scope>
    <source>
        <strain evidence="5">CC99</strain>
    </source>
</reference>
<evidence type="ECO:0000313" key="7">
    <source>
        <dbReference type="Proteomes" id="UP000051494"/>
    </source>
</evidence>
<accession>A0A0Q9YQC2</accession>
<feature type="repeat" description="ANK" evidence="3">
    <location>
        <begin position="31"/>
        <end position="63"/>
    </location>
</feature>
<dbReference type="PANTHER" id="PTHR24171:SF8">
    <property type="entry name" value="BRCA1-ASSOCIATED RING DOMAIN PROTEIN 1"/>
    <property type="match status" value="1"/>
</dbReference>
<evidence type="ECO:0000256" key="3">
    <source>
        <dbReference type="PROSITE-ProRule" id="PRU00023"/>
    </source>
</evidence>
<dbReference type="InterPro" id="IPR002110">
    <property type="entry name" value="Ankyrin_rpt"/>
</dbReference>
<dbReference type="PANTHER" id="PTHR24171">
    <property type="entry name" value="ANKYRIN REPEAT DOMAIN-CONTAINING PROTEIN 39-RELATED"/>
    <property type="match status" value="1"/>
</dbReference>
<evidence type="ECO:0000256" key="2">
    <source>
        <dbReference type="ARBA" id="ARBA00023043"/>
    </source>
</evidence>
<gene>
    <name evidence="5" type="ORF">CC99x_01002</name>
    <name evidence="6" type="ORF">CC99x_010650</name>
</gene>
<feature type="region of interest" description="Disordered" evidence="4">
    <location>
        <begin position="498"/>
        <end position="521"/>
    </location>
</feature>
<dbReference type="SMART" id="SM00248">
    <property type="entry name" value="ANK"/>
    <property type="match status" value="3"/>
</dbReference>
<evidence type="ECO:0000256" key="1">
    <source>
        <dbReference type="ARBA" id="ARBA00022737"/>
    </source>
</evidence>
<evidence type="ECO:0000313" key="5">
    <source>
        <dbReference type="EMBL" id="KRG19012.1"/>
    </source>
</evidence>
<dbReference type="Gene3D" id="1.25.40.20">
    <property type="entry name" value="Ankyrin repeat-containing domain"/>
    <property type="match status" value="1"/>
</dbReference>
<protein>
    <submittedName>
        <fullName evidence="6">Ankyrin repeat domain-containing protein</fullName>
    </submittedName>
    <submittedName>
        <fullName evidence="5">Ankyrin repeat protein</fullName>
    </submittedName>
</protein>
<keyword evidence="7" id="KW-1185">Reference proteome</keyword>
<dbReference type="AlphaFoldDB" id="A0A0Q9YQC2"/>
<reference evidence="6" key="3">
    <citation type="submission" date="2021-06" db="EMBL/GenBank/DDBJ databases">
        <title>Genomic Description and Analysis of Intracellular Bacteria, Candidatus Berkiella cookevillensis and Candidatus Berkiella aquae.</title>
        <authorList>
            <person name="Kidane D.T."/>
            <person name="Mehari Y.T."/>
            <person name="Rice F.C."/>
            <person name="Arivett B.A."/>
            <person name="Farone A.L."/>
            <person name="Berk S.G."/>
            <person name="Farone M.B."/>
        </authorList>
    </citation>
    <scope>NUCLEOTIDE SEQUENCE</scope>
    <source>
        <strain evidence="6">CC99</strain>
    </source>
</reference>
<reference evidence="6" key="2">
    <citation type="journal article" date="2016" name="Genome Announc.">
        <title>Draft Genome Sequences of Two Novel Amoeba-Resistant Intranuclear Bacteria, 'Candidatus Berkiella cookevillensis' and 'Candidatus Berkiella aquae'.</title>
        <authorList>
            <person name="Mehari Y.T."/>
            <person name="Arivett B.A."/>
            <person name="Farone A.L."/>
            <person name="Gunderson J.H."/>
            <person name="Farone M.B."/>
        </authorList>
    </citation>
    <scope>NUCLEOTIDE SEQUENCE</scope>
    <source>
        <strain evidence="6">CC99</strain>
    </source>
</reference>
<dbReference type="OrthoDB" id="5654420at2"/>
<sequence>MNLFEAIKRGSYQAVENCIARKEPVNMVDNAGLTPLHWAAIKNNPFVIELLVKNGAQLDCPGTRLTITPLHLAAIRNASSAAEKLIELGANPNAENASGHSSLDIIFSLNEKADFIGAFAEFMPEVRLADKMDYSFDVLLVLLKNNAIIKDAKRFNDVVINALMHDRADIVAAAQSAGFPYKKLQEGMTLSLGGFELPYEIAVGYDYALMLAMSNVSLACLKYIHEQDPNCFISKTETISDAVARSPLIWVVQQFPENAVFEAARAFIALQDEEKFTLQDLDKHLPRALRAYQEDIAYGFDRKNERYYISKVLVGLCAIYFDENGDPKNMQERIEKLKYMLEYLDAEHGIKISEADKADDYVAKFIIECPLSIIQCFIDAGVRFRGMDFQRALRVQTPDVIKAMIPYSDVCWKNKENKDALQILMNSSNDLLLDAMPELIHTIEIEQTRALAAQLEKTHLSEETCEQEIDNVLCSVPSFVPGFQAQSSRVSEAEHVASSQEKKVQQSSIKPCTSSEFLRMS</sequence>
<dbReference type="EMBL" id="LKHV01000004">
    <property type="protein sequence ID" value="KRG19012.1"/>
    <property type="molecule type" value="Genomic_DNA"/>
</dbReference>
<name>A0A0Q9YQC2_9GAMM</name>
<evidence type="ECO:0000256" key="4">
    <source>
        <dbReference type="SAM" id="MobiDB-lite"/>
    </source>
</evidence>
<dbReference type="EMBL" id="LKHV02000001">
    <property type="protein sequence ID" value="MCS5709363.1"/>
    <property type="molecule type" value="Genomic_DNA"/>
</dbReference>
<dbReference type="Proteomes" id="UP000051494">
    <property type="component" value="Unassembled WGS sequence"/>
</dbReference>
<dbReference type="SUPFAM" id="SSF48403">
    <property type="entry name" value="Ankyrin repeat"/>
    <property type="match status" value="1"/>
</dbReference>
<proteinExistence type="predicted"/>
<dbReference type="GO" id="GO:0004842">
    <property type="term" value="F:ubiquitin-protein transferase activity"/>
    <property type="evidence" value="ECO:0007669"/>
    <property type="project" value="TreeGrafter"/>
</dbReference>
<organism evidence="5">
    <name type="scientific">Candidatus Berkiella cookevillensis</name>
    <dbReference type="NCBI Taxonomy" id="437022"/>
    <lineage>
        <taxon>Bacteria</taxon>
        <taxon>Pseudomonadati</taxon>
        <taxon>Pseudomonadota</taxon>
        <taxon>Gammaproteobacteria</taxon>
        <taxon>Candidatus Berkiellales</taxon>
        <taxon>Candidatus Berkiellaceae</taxon>
        <taxon>Candidatus Berkiella</taxon>
    </lineage>
</organism>
<dbReference type="PROSITE" id="PS50297">
    <property type="entry name" value="ANK_REP_REGION"/>
    <property type="match status" value="2"/>
</dbReference>
<dbReference type="GO" id="GO:0085020">
    <property type="term" value="P:protein K6-linked ubiquitination"/>
    <property type="evidence" value="ECO:0007669"/>
    <property type="project" value="TreeGrafter"/>
</dbReference>
<feature type="repeat" description="ANK" evidence="3">
    <location>
        <begin position="65"/>
        <end position="97"/>
    </location>
</feature>
<dbReference type="PROSITE" id="PS50088">
    <property type="entry name" value="ANK_REPEAT"/>
    <property type="match status" value="2"/>
</dbReference>
<evidence type="ECO:0000313" key="6">
    <source>
        <dbReference type="EMBL" id="MCS5709363.1"/>
    </source>
</evidence>
<comment type="caution">
    <text evidence="5">The sequence shown here is derived from an EMBL/GenBank/DDBJ whole genome shotgun (WGS) entry which is preliminary data.</text>
</comment>
<dbReference type="RefSeq" id="WP_057624128.1">
    <property type="nucleotide sequence ID" value="NZ_LKHV02000001.1"/>
</dbReference>
<dbReference type="InterPro" id="IPR036770">
    <property type="entry name" value="Ankyrin_rpt-contain_sf"/>
</dbReference>
<feature type="compositionally biased region" description="Polar residues" evidence="4">
    <location>
        <begin position="505"/>
        <end position="521"/>
    </location>
</feature>
<keyword evidence="2 3" id="KW-0040">ANK repeat</keyword>
<keyword evidence="1" id="KW-0677">Repeat</keyword>
<dbReference type="Pfam" id="PF12796">
    <property type="entry name" value="Ank_2"/>
    <property type="match status" value="1"/>
</dbReference>